<sequence>MFVVRVPAGAGGCGGMHRVLLLLATLTGAGAPRVNATESQTSSDAQLSYNSIVTIMPTITSSYRSVRPTSKPRRKTKVLKADSPMLNYIFDSYATSNKHFHDKFKAPSFEGGLDSDTVIDADTGAKVLFDCRVTSLRDKMVSWLRVSENENLELLTLDLDRHTADLRYRVDLAGDNWRLELSDSNVQDSGIYCCHVSTHPPMLRRVQLTVHPPEIKMSKEAFLETGETLSLKCAILHLHPGEAAPLMHWFRGNTTVPLDEVRGGVLIETDHLTMTSHLQVAQLKMEDAGNYSCVLRTPLAMSATTRVHVLQGSSLAELQSGVKTSTAYSGLLLVSLLTVLCQTLRFQSPTIVR</sequence>
<dbReference type="GO" id="GO:0032589">
    <property type="term" value="C:neuron projection membrane"/>
    <property type="evidence" value="ECO:0007669"/>
    <property type="project" value="TreeGrafter"/>
</dbReference>
<dbReference type="InterPro" id="IPR013106">
    <property type="entry name" value="Ig_V-set"/>
</dbReference>
<comment type="caution">
    <text evidence="3">The sequence shown here is derived from an EMBL/GenBank/DDBJ whole genome shotgun (WGS) entry which is preliminary data.</text>
</comment>
<dbReference type="Pfam" id="PF07686">
    <property type="entry name" value="V-set"/>
    <property type="match status" value="1"/>
</dbReference>
<dbReference type="CDD" id="cd00096">
    <property type="entry name" value="Ig"/>
    <property type="match status" value="1"/>
</dbReference>
<dbReference type="PANTHER" id="PTHR23279:SF36">
    <property type="entry name" value="DEFECTIVE PROBOSCIS EXTENSION RESPONSE 9, ISOFORM A"/>
    <property type="match status" value="1"/>
</dbReference>
<organism evidence="3 4">
    <name type="scientific">Plutella xylostella</name>
    <name type="common">Diamondback moth</name>
    <name type="synonym">Plutella maculipennis</name>
    <dbReference type="NCBI Taxonomy" id="51655"/>
    <lineage>
        <taxon>Eukaryota</taxon>
        <taxon>Metazoa</taxon>
        <taxon>Ecdysozoa</taxon>
        <taxon>Arthropoda</taxon>
        <taxon>Hexapoda</taxon>
        <taxon>Insecta</taxon>
        <taxon>Pterygota</taxon>
        <taxon>Neoptera</taxon>
        <taxon>Endopterygota</taxon>
        <taxon>Lepidoptera</taxon>
        <taxon>Glossata</taxon>
        <taxon>Ditrysia</taxon>
        <taxon>Yponomeutoidea</taxon>
        <taxon>Plutellidae</taxon>
        <taxon>Plutella</taxon>
    </lineage>
</organism>
<dbReference type="GO" id="GO:0050808">
    <property type="term" value="P:synapse organization"/>
    <property type="evidence" value="ECO:0007669"/>
    <property type="project" value="TreeGrafter"/>
</dbReference>
<dbReference type="PANTHER" id="PTHR23279">
    <property type="entry name" value="DEFECTIVE PROBOSCIS EXTENSION RESPONSE DPR -RELATED"/>
    <property type="match status" value="1"/>
</dbReference>
<dbReference type="EMBL" id="CAJHNJ030000054">
    <property type="protein sequence ID" value="CAG9132918.1"/>
    <property type="molecule type" value="Genomic_DNA"/>
</dbReference>
<feature type="domain" description="Ig-like" evidence="2">
    <location>
        <begin position="107"/>
        <end position="209"/>
    </location>
</feature>
<feature type="domain" description="Ig-like" evidence="2">
    <location>
        <begin position="213"/>
        <end position="304"/>
    </location>
</feature>
<keyword evidence="4" id="KW-1185">Reference proteome</keyword>
<evidence type="ECO:0000313" key="3">
    <source>
        <dbReference type="EMBL" id="CAG9132918.1"/>
    </source>
</evidence>
<dbReference type="PROSITE" id="PS50835">
    <property type="entry name" value="IG_LIKE"/>
    <property type="match status" value="2"/>
</dbReference>
<dbReference type="InterPro" id="IPR003599">
    <property type="entry name" value="Ig_sub"/>
</dbReference>
<accession>A0A8S4G173</accession>
<feature type="signal peptide" evidence="1">
    <location>
        <begin position="1"/>
        <end position="36"/>
    </location>
</feature>
<evidence type="ECO:0000313" key="4">
    <source>
        <dbReference type="Proteomes" id="UP000653454"/>
    </source>
</evidence>
<dbReference type="InterPro" id="IPR007110">
    <property type="entry name" value="Ig-like_dom"/>
</dbReference>
<dbReference type="SMART" id="SM00408">
    <property type="entry name" value="IGc2"/>
    <property type="match status" value="2"/>
</dbReference>
<dbReference type="InterPro" id="IPR013783">
    <property type="entry name" value="Ig-like_fold"/>
</dbReference>
<dbReference type="Proteomes" id="UP000653454">
    <property type="component" value="Unassembled WGS sequence"/>
</dbReference>
<feature type="chain" id="PRO_5035757758" evidence="1">
    <location>
        <begin position="37"/>
        <end position="353"/>
    </location>
</feature>
<dbReference type="InterPro" id="IPR037448">
    <property type="entry name" value="Zig-8"/>
</dbReference>
<dbReference type="SMART" id="SM00409">
    <property type="entry name" value="IG"/>
    <property type="match status" value="2"/>
</dbReference>
<proteinExistence type="predicted"/>
<dbReference type="Pfam" id="PF13927">
    <property type="entry name" value="Ig_3"/>
    <property type="match status" value="1"/>
</dbReference>
<evidence type="ECO:0000256" key="1">
    <source>
        <dbReference type="SAM" id="SignalP"/>
    </source>
</evidence>
<dbReference type="InterPro" id="IPR036179">
    <property type="entry name" value="Ig-like_dom_sf"/>
</dbReference>
<name>A0A8S4G173_PLUXY</name>
<dbReference type="SUPFAM" id="SSF48726">
    <property type="entry name" value="Immunoglobulin"/>
    <property type="match status" value="2"/>
</dbReference>
<gene>
    <name evidence="3" type="ORF">PLXY2_LOCUS11099</name>
</gene>
<dbReference type="Gene3D" id="2.60.40.10">
    <property type="entry name" value="Immunoglobulins"/>
    <property type="match status" value="2"/>
</dbReference>
<evidence type="ECO:0000259" key="2">
    <source>
        <dbReference type="PROSITE" id="PS50835"/>
    </source>
</evidence>
<dbReference type="AlphaFoldDB" id="A0A8S4G173"/>
<protein>
    <submittedName>
        <fullName evidence="3">(diamondback moth) hypothetical protein</fullName>
    </submittedName>
</protein>
<dbReference type="InterPro" id="IPR003598">
    <property type="entry name" value="Ig_sub2"/>
</dbReference>
<reference evidence="3" key="1">
    <citation type="submission" date="2020-11" db="EMBL/GenBank/DDBJ databases">
        <authorList>
            <person name="Whiteford S."/>
        </authorList>
    </citation>
    <scope>NUCLEOTIDE SEQUENCE</scope>
</reference>
<keyword evidence="1" id="KW-0732">Signal</keyword>